<dbReference type="GO" id="GO:0005524">
    <property type="term" value="F:ATP binding"/>
    <property type="evidence" value="ECO:0007669"/>
    <property type="project" value="UniProtKB-UniRule"/>
</dbReference>
<comment type="catalytic activity">
    <reaction evidence="8">
        <text>ATP + H2O = ADP + phosphate + H(+)</text>
        <dbReference type="Rhea" id="RHEA:13065"/>
        <dbReference type="ChEBI" id="CHEBI:15377"/>
        <dbReference type="ChEBI" id="CHEBI:15378"/>
        <dbReference type="ChEBI" id="CHEBI:30616"/>
        <dbReference type="ChEBI" id="CHEBI:43474"/>
        <dbReference type="ChEBI" id="CHEBI:456216"/>
        <dbReference type="EC" id="5.6.2.4"/>
    </reaction>
</comment>
<dbReference type="EC" id="5.6.2.4" evidence="7"/>
<protein>
    <recommendedName>
        <fullName evidence="7">DNA 3'-5' helicase</fullName>
        <ecNumber evidence="7">5.6.2.4</ecNumber>
    </recommendedName>
</protein>
<dbReference type="Pfam" id="PF00580">
    <property type="entry name" value="UvrD-helicase"/>
    <property type="match status" value="1"/>
</dbReference>
<evidence type="ECO:0000256" key="5">
    <source>
        <dbReference type="ARBA" id="ARBA00023235"/>
    </source>
</evidence>
<evidence type="ECO:0000256" key="1">
    <source>
        <dbReference type="ARBA" id="ARBA00022741"/>
    </source>
</evidence>
<evidence type="ECO:0000256" key="10">
    <source>
        <dbReference type="SAM" id="MobiDB-lite"/>
    </source>
</evidence>
<feature type="binding site" evidence="9">
    <location>
        <begin position="361"/>
        <end position="368"/>
    </location>
    <ligand>
        <name>ATP</name>
        <dbReference type="ChEBI" id="CHEBI:30616"/>
    </ligand>
</feature>
<dbReference type="InterPro" id="IPR014017">
    <property type="entry name" value="DNA_helicase_UvrD-like_C"/>
</dbReference>
<comment type="catalytic activity">
    <reaction evidence="6">
        <text>Couples ATP hydrolysis with the unwinding of duplex DNA by translocating in the 3'-5' direction.</text>
        <dbReference type="EC" id="5.6.2.4"/>
    </reaction>
</comment>
<reference evidence="12" key="1">
    <citation type="submission" date="2013-08" db="EMBL/GenBank/DDBJ databases">
        <authorList>
            <person name="Durkin A.S."/>
            <person name="Haft D.R."/>
            <person name="McCorrison J."/>
            <person name="Torralba M."/>
            <person name="Gillis M."/>
            <person name="Haft D.H."/>
            <person name="Methe B."/>
            <person name="Sutton G."/>
            <person name="Nelson K.E."/>
        </authorList>
    </citation>
    <scope>NUCLEOTIDE SEQUENCE [LARGE SCALE GENOMIC DNA]</scope>
    <source>
        <strain evidence="12">F0233</strain>
    </source>
</reference>
<dbReference type="InterPro" id="IPR027417">
    <property type="entry name" value="P-loop_NTPase"/>
</dbReference>
<dbReference type="Proteomes" id="UP000017052">
    <property type="component" value="Unassembled WGS sequence"/>
</dbReference>
<dbReference type="GO" id="GO:0000725">
    <property type="term" value="P:recombinational repair"/>
    <property type="evidence" value="ECO:0007669"/>
    <property type="project" value="TreeGrafter"/>
</dbReference>
<organism evidence="12 13">
    <name type="scientific">Propionibacterium acidifaciens F0233</name>
    <dbReference type="NCBI Taxonomy" id="553198"/>
    <lineage>
        <taxon>Bacteria</taxon>
        <taxon>Bacillati</taxon>
        <taxon>Actinomycetota</taxon>
        <taxon>Actinomycetes</taxon>
        <taxon>Propionibacteriales</taxon>
        <taxon>Propionibacteriaceae</taxon>
        <taxon>Propionibacterium</taxon>
    </lineage>
</organism>
<name>U2QRV9_9ACTN</name>
<dbReference type="GeneID" id="95358898"/>
<dbReference type="AlphaFoldDB" id="U2QRV9"/>
<dbReference type="PANTHER" id="PTHR11070">
    <property type="entry name" value="UVRD / RECB / PCRA DNA HELICASE FAMILY MEMBER"/>
    <property type="match status" value="1"/>
</dbReference>
<keyword evidence="2 9" id="KW-0378">Hydrolase</keyword>
<evidence type="ECO:0000259" key="11">
    <source>
        <dbReference type="PROSITE" id="PS51198"/>
    </source>
</evidence>
<keyword evidence="4 9" id="KW-0067">ATP-binding</keyword>
<dbReference type="GO" id="GO:0043138">
    <property type="term" value="F:3'-5' DNA helicase activity"/>
    <property type="evidence" value="ECO:0007669"/>
    <property type="project" value="UniProtKB-EC"/>
</dbReference>
<feature type="compositionally biased region" description="Low complexity" evidence="10">
    <location>
        <begin position="194"/>
        <end position="206"/>
    </location>
</feature>
<evidence type="ECO:0000256" key="4">
    <source>
        <dbReference type="ARBA" id="ARBA00022840"/>
    </source>
</evidence>
<evidence type="ECO:0000313" key="12">
    <source>
        <dbReference type="EMBL" id="ERK58939.1"/>
    </source>
</evidence>
<evidence type="ECO:0000256" key="7">
    <source>
        <dbReference type="ARBA" id="ARBA00034808"/>
    </source>
</evidence>
<keyword evidence="3 9" id="KW-0347">Helicase</keyword>
<dbReference type="InterPro" id="IPR000212">
    <property type="entry name" value="DNA_helicase_UvrD/REP"/>
</dbReference>
<feature type="compositionally biased region" description="Basic and acidic residues" evidence="10">
    <location>
        <begin position="210"/>
        <end position="223"/>
    </location>
</feature>
<dbReference type="InterPro" id="IPR014016">
    <property type="entry name" value="UvrD-like_ATP-bd"/>
</dbReference>
<keyword evidence="5" id="KW-0413">Isomerase</keyword>
<dbReference type="GO" id="GO:0016887">
    <property type="term" value="F:ATP hydrolysis activity"/>
    <property type="evidence" value="ECO:0007669"/>
    <property type="project" value="RHEA"/>
</dbReference>
<feature type="region of interest" description="Disordered" evidence="10">
    <location>
        <begin position="101"/>
        <end position="223"/>
    </location>
</feature>
<comment type="caution">
    <text evidence="12">The sequence shown here is derived from an EMBL/GenBank/DDBJ whole genome shotgun (WGS) entry which is preliminary data.</text>
</comment>
<accession>U2QRV9</accession>
<dbReference type="RefSeq" id="WP_021797110.1">
    <property type="nucleotide sequence ID" value="NZ_ACVN02000128.1"/>
</dbReference>
<dbReference type="GO" id="GO:0003677">
    <property type="term" value="F:DNA binding"/>
    <property type="evidence" value="ECO:0007669"/>
    <property type="project" value="InterPro"/>
</dbReference>
<keyword evidence="13" id="KW-1185">Reference proteome</keyword>
<evidence type="ECO:0000256" key="8">
    <source>
        <dbReference type="ARBA" id="ARBA00048988"/>
    </source>
</evidence>
<dbReference type="Gene3D" id="3.40.50.300">
    <property type="entry name" value="P-loop containing nucleotide triphosphate hydrolases"/>
    <property type="match status" value="2"/>
</dbReference>
<evidence type="ECO:0000256" key="3">
    <source>
        <dbReference type="ARBA" id="ARBA00022806"/>
    </source>
</evidence>
<evidence type="ECO:0000256" key="6">
    <source>
        <dbReference type="ARBA" id="ARBA00034617"/>
    </source>
</evidence>
<proteinExistence type="predicted"/>
<dbReference type="EMBL" id="ACVN02000128">
    <property type="protein sequence ID" value="ERK58939.1"/>
    <property type="molecule type" value="Genomic_DNA"/>
</dbReference>
<dbReference type="GO" id="GO:0005829">
    <property type="term" value="C:cytosol"/>
    <property type="evidence" value="ECO:0007669"/>
    <property type="project" value="TreeGrafter"/>
</dbReference>
<dbReference type="PROSITE" id="PS51198">
    <property type="entry name" value="UVRD_HELICASE_ATP_BIND"/>
    <property type="match status" value="1"/>
</dbReference>
<evidence type="ECO:0000256" key="9">
    <source>
        <dbReference type="PROSITE-ProRule" id="PRU00560"/>
    </source>
</evidence>
<feature type="compositionally biased region" description="Low complexity" evidence="10">
    <location>
        <begin position="131"/>
        <end position="168"/>
    </location>
</feature>
<dbReference type="SUPFAM" id="SSF52540">
    <property type="entry name" value="P-loop containing nucleoside triphosphate hydrolases"/>
    <property type="match status" value="1"/>
</dbReference>
<evidence type="ECO:0000313" key="13">
    <source>
        <dbReference type="Proteomes" id="UP000017052"/>
    </source>
</evidence>
<sequence length="823" mass="88227">MVESFIIMSKQATRLDNSLKQKAYTFLEKLGKDDSTSGLHIEPIERAADPRVRTGRVDRKYRAVLFQLDADGKRYYVLHGIYNHDDAIDIALRTRLSLNPVNGMPDFDTAERTDPAGAGEGPRERSAAVRSGECSSAGSSSAVRSAGGSLAAGSFSASSSPKDPSSAGEGPGGAFPEGLSSAGTGLGERFPAGPSSAVPSSEDPSSGDTGPRERPAAARAEERSPAIIATVDELVNGLGFSPELAARAVALPDEDALMTLAVELEGWRAYALIDLSAGMSIDDVREDLGLDTGGAVEDTDEAIVDSLWAPAARMEFAVIEGVDELRAVIDGGDFGAWRVFLHPTQRRYAEGRWNGPFRLTGGAGTGKTVVVLHRADSLLRQNPDARVIATTFTRNLADELGRGLRVLNPGLTPARGLGRPGAYVSGIDALATAVLRSAGESLDEATAAVLGAGRTDLSGRTNEQNAWREALDVAGEALAPRLRNTAFLSSEYEQVVLPNLITDEAGYLRARRAGRGVRLNRAARKAVWAVVERYRADTRLAGTISHAEAAAIAAAYLERTGPLADHVLVDEGQDLSANHWRLVRALVADGADDIFIAEDSHQRIYGARLVLSRYGIGTRGRSRRLTLNYRTTAQILGWATNVLEGGRYLDLDEAEDSVEGYRSARSGPRVRLIRADTLTDELDRAAETMRAWRDAGDTAPETLAVLVRARRTRDLVVTGLAERGVPVTPVDQGGVRPGRPVVMTMHRAKGTEFAKVLLFDVSRGSIPAALRVYDYDEAEHDDAMLRERSLLYVAASRARDELVVAWSGEASELLGREPGPALH</sequence>
<keyword evidence="1 9" id="KW-0547">Nucleotide-binding</keyword>
<dbReference type="Pfam" id="PF13361">
    <property type="entry name" value="UvrD_C"/>
    <property type="match status" value="2"/>
</dbReference>
<feature type="domain" description="UvrD-like helicase ATP-binding" evidence="11">
    <location>
        <begin position="340"/>
        <end position="664"/>
    </location>
</feature>
<gene>
    <name evidence="12" type="ORF">HMPREF0682_0300</name>
</gene>
<dbReference type="PANTHER" id="PTHR11070:SF45">
    <property type="entry name" value="DNA 3'-5' HELICASE"/>
    <property type="match status" value="1"/>
</dbReference>
<evidence type="ECO:0000256" key="2">
    <source>
        <dbReference type="ARBA" id="ARBA00022801"/>
    </source>
</evidence>